<evidence type="ECO:0008006" key="5">
    <source>
        <dbReference type="Google" id="ProtNLM"/>
    </source>
</evidence>
<sequence length="145" mass="16376">MKSANILKFDSGKVIMYPLRFIKDSGSYATSPFIVKHDLSYQEMAENLMKTLESSSIGLNPPRDTESLFHKDNMKAMGIKNMKMFHDGSLNVGIFTKDENYNITPTINKGSRKGFHYTKDRIVIPLSSSIEELAEALKEAFEKSS</sequence>
<proteinExistence type="predicted"/>
<evidence type="ECO:0000313" key="1">
    <source>
        <dbReference type="EMBL" id="SFC36290.1"/>
    </source>
</evidence>
<evidence type="ECO:0000313" key="4">
    <source>
        <dbReference type="Proteomes" id="UP000198940"/>
    </source>
</evidence>
<accession>A0A1M7AV72</accession>
<reference evidence="2 3" key="1">
    <citation type="submission" date="2016-11" db="EMBL/GenBank/DDBJ databases">
        <authorList>
            <person name="Varghese N."/>
            <person name="Submissions S."/>
        </authorList>
    </citation>
    <scope>NUCLEOTIDE SEQUENCE [LARGE SCALE GENOMIC DNA]</scope>
    <source>
        <strain evidence="2 3">CGMCC 1.12174</strain>
        <strain evidence="1 4">DSM 26351</strain>
    </source>
</reference>
<name>A0A1M7AV72_9FLAO</name>
<dbReference type="Proteomes" id="UP000184031">
    <property type="component" value="Unassembled WGS sequence"/>
</dbReference>
<dbReference type="RefSeq" id="WP_072882232.1">
    <property type="nucleotide sequence ID" value="NZ_FOKU01000009.1"/>
</dbReference>
<dbReference type="STRING" id="1055723.SAMN05216293_3554"/>
<organism evidence="2 3">
    <name type="scientific">Flagellimonas taeanensis</name>
    <dbReference type="NCBI Taxonomy" id="1005926"/>
    <lineage>
        <taxon>Bacteria</taxon>
        <taxon>Pseudomonadati</taxon>
        <taxon>Bacteroidota</taxon>
        <taxon>Flavobacteriia</taxon>
        <taxon>Flavobacteriales</taxon>
        <taxon>Flavobacteriaceae</taxon>
        <taxon>Flagellimonas</taxon>
    </lineage>
</organism>
<dbReference type="SUPFAM" id="SSF160207">
    <property type="entry name" value="NMB0488-like"/>
    <property type="match status" value="1"/>
</dbReference>
<dbReference type="EMBL" id="FOKU01000009">
    <property type="protein sequence ID" value="SFC36290.1"/>
    <property type="molecule type" value="Genomic_DNA"/>
</dbReference>
<comment type="caution">
    <text evidence="2">The sequence shown here is derived from an EMBL/GenBank/DDBJ whole genome shotgun (WGS) entry which is preliminary data.</text>
</comment>
<dbReference type="InterPro" id="IPR037891">
    <property type="entry name" value="Cdil-like_sf"/>
</dbReference>
<dbReference type="Gene3D" id="3.40.1590.10">
    <property type="entry name" value="NMB0488-like"/>
    <property type="match status" value="1"/>
</dbReference>
<gene>
    <name evidence="1" type="ORF">SAMN04487891_109181</name>
    <name evidence="2" type="ORF">SAMN05216293_3554</name>
</gene>
<evidence type="ECO:0000313" key="2">
    <source>
        <dbReference type="EMBL" id="SHL46622.1"/>
    </source>
</evidence>
<dbReference type="AlphaFoldDB" id="A0A1M7AV72"/>
<dbReference type="EMBL" id="FRAT01000010">
    <property type="protein sequence ID" value="SHL46622.1"/>
    <property type="molecule type" value="Genomic_DNA"/>
</dbReference>
<dbReference type="InterPro" id="IPR009888">
    <property type="entry name" value="CdiI_Proteobact"/>
</dbReference>
<dbReference type="Proteomes" id="UP000198940">
    <property type="component" value="Unassembled WGS sequence"/>
</dbReference>
<dbReference type="Pfam" id="PF07262">
    <property type="entry name" value="CdiI"/>
    <property type="match status" value="1"/>
</dbReference>
<evidence type="ECO:0000313" key="3">
    <source>
        <dbReference type="Proteomes" id="UP000184031"/>
    </source>
</evidence>
<protein>
    <recommendedName>
        <fullName evidence="5">DUF1436 domain-containing protein</fullName>
    </recommendedName>
</protein>
<keyword evidence="4" id="KW-1185">Reference proteome</keyword>